<dbReference type="CDD" id="cd05233">
    <property type="entry name" value="SDR_c"/>
    <property type="match status" value="1"/>
</dbReference>
<name>A0A2Y9C233_9MICO</name>
<gene>
    <name evidence="3" type="ORF">SAMN04489750_2737</name>
</gene>
<dbReference type="InterPro" id="IPR036291">
    <property type="entry name" value="NAD(P)-bd_dom_sf"/>
</dbReference>
<proteinExistence type="inferred from homology"/>
<dbReference type="OrthoDB" id="9806974at2"/>
<dbReference type="PANTHER" id="PTHR43477:SF1">
    <property type="entry name" value="DIHYDROANTICAPSIN 7-DEHYDROGENASE"/>
    <property type="match status" value="1"/>
</dbReference>
<organism evidence="3 4">
    <name type="scientific">Branchiibius hedensis</name>
    <dbReference type="NCBI Taxonomy" id="672460"/>
    <lineage>
        <taxon>Bacteria</taxon>
        <taxon>Bacillati</taxon>
        <taxon>Actinomycetota</taxon>
        <taxon>Actinomycetes</taxon>
        <taxon>Micrococcales</taxon>
        <taxon>Dermacoccaceae</taxon>
        <taxon>Branchiibius</taxon>
    </lineage>
</organism>
<comment type="similarity">
    <text evidence="1">Belongs to the short-chain dehydrogenases/reductases (SDR) family.</text>
</comment>
<dbReference type="AlphaFoldDB" id="A0A2Y9C233"/>
<protein>
    <submittedName>
        <fullName evidence="3">NAD(P)-dependent dehydrogenase, short-chain alcohol dehydrogenase family</fullName>
    </submittedName>
</protein>
<dbReference type="PRINTS" id="PR00081">
    <property type="entry name" value="GDHRDH"/>
</dbReference>
<dbReference type="GO" id="GO:0016491">
    <property type="term" value="F:oxidoreductase activity"/>
    <property type="evidence" value="ECO:0007669"/>
    <property type="project" value="UniProtKB-KW"/>
</dbReference>
<dbReference type="Proteomes" id="UP000250028">
    <property type="component" value="Unassembled WGS sequence"/>
</dbReference>
<evidence type="ECO:0000313" key="3">
    <source>
        <dbReference type="EMBL" id="SSA35383.1"/>
    </source>
</evidence>
<dbReference type="SUPFAM" id="SSF51735">
    <property type="entry name" value="NAD(P)-binding Rossmann-fold domains"/>
    <property type="match status" value="1"/>
</dbReference>
<dbReference type="Pfam" id="PF13561">
    <property type="entry name" value="adh_short_C2"/>
    <property type="match status" value="1"/>
</dbReference>
<keyword evidence="2" id="KW-0560">Oxidoreductase</keyword>
<reference evidence="4" key="1">
    <citation type="submission" date="2016-10" db="EMBL/GenBank/DDBJ databases">
        <authorList>
            <person name="Varghese N."/>
            <person name="Submissions S."/>
        </authorList>
    </citation>
    <scope>NUCLEOTIDE SEQUENCE [LARGE SCALE GENOMIC DNA]</scope>
    <source>
        <strain evidence="4">DSM 22951</strain>
    </source>
</reference>
<evidence type="ECO:0000256" key="1">
    <source>
        <dbReference type="ARBA" id="ARBA00006484"/>
    </source>
</evidence>
<dbReference type="RefSeq" id="WP_109686609.1">
    <property type="nucleotide sequence ID" value="NZ_QGDN01000001.1"/>
</dbReference>
<dbReference type="EMBL" id="UESZ01000001">
    <property type="protein sequence ID" value="SSA35383.1"/>
    <property type="molecule type" value="Genomic_DNA"/>
</dbReference>
<dbReference type="PANTHER" id="PTHR43477">
    <property type="entry name" value="DIHYDROANTICAPSIN 7-DEHYDROGENASE"/>
    <property type="match status" value="1"/>
</dbReference>
<evidence type="ECO:0000313" key="4">
    <source>
        <dbReference type="Proteomes" id="UP000250028"/>
    </source>
</evidence>
<dbReference type="InterPro" id="IPR002347">
    <property type="entry name" value="SDR_fam"/>
</dbReference>
<sequence length="229" mass="22973">MTDLTGQSVLVIGGGKNLGLAIARKAAALGATVTIGVRSAQDAAGDEFRVVALDITDEDSIAAAAAELGTIDHIVSTAAAHHNVAVADLDKAATVTAFDAKVVGPLLVAKHFDVTGSIVLFSGVAAWQPSPGYAVMGITNGAVAFAVAALAKELAPVRVNAISPGIIDSGTYDAMPDADREAFFAGVAQGNLAGRVGRTEDIVDAVAWLWGAGFVSGETIHVEGGARAA</sequence>
<dbReference type="Gene3D" id="3.40.50.720">
    <property type="entry name" value="NAD(P)-binding Rossmann-like Domain"/>
    <property type="match status" value="1"/>
</dbReference>
<keyword evidence="4" id="KW-1185">Reference proteome</keyword>
<accession>A0A2Y9C233</accession>
<evidence type="ECO:0000256" key="2">
    <source>
        <dbReference type="ARBA" id="ARBA00023002"/>
    </source>
</evidence>
<dbReference type="InterPro" id="IPR051122">
    <property type="entry name" value="SDR_DHRS6-like"/>
</dbReference>